<feature type="transmembrane region" description="Helical" evidence="6">
    <location>
        <begin position="62"/>
        <end position="79"/>
    </location>
</feature>
<evidence type="ECO:0000256" key="1">
    <source>
        <dbReference type="ARBA" id="ARBA00004651"/>
    </source>
</evidence>
<sequence length="288" mass="32846">MTTPDLMINSLTPNIQAETIPILSSSPEEKRFLTLKIIDKLLIALLLLISIIAISFSANQKLVLYSIISLCLVLVVFIINRQLFQESQQAVSQYEAKKKAEIYTYLLNDSSWQLKNFTPVKAKALEYCQNLINDYKRVRDLSRTIYYILQITTVVFSGITPILVLVDKIEAGQTWLKWLPVICPAIASILASIVTSFPFQKNWVAANTVVERLEAEEEKFVLGVTQPYRLCDISDEVQQQKNVSQALEYFIQQVNNIHFEQVQQNNAPQSEKQESTPPNDDNQSQRTT</sequence>
<dbReference type="KEGG" id="aee:IM676_09640"/>
<organism evidence="7 8">
    <name type="scientific">Anabaenopsis elenkinii CCIBt3563</name>
    <dbReference type="NCBI Taxonomy" id="2779889"/>
    <lineage>
        <taxon>Bacteria</taxon>
        <taxon>Bacillati</taxon>
        <taxon>Cyanobacteriota</taxon>
        <taxon>Cyanophyceae</taxon>
        <taxon>Nostocales</taxon>
        <taxon>Nodulariaceae</taxon>
        <taxon>Anabaenopsis</taxon>
    </lineage>
</organism>
<dbReference type="InterPro" id="IPR036640">
    <property type="entry name" value="ABC1_TM_sf"/>
</dbReference>
<dbReference type="SUPFAM" id="SSF90123">
    <property type="entry name" value="ABC transporter transmembrane region"/>
    <property type="match status" value="1"/>
</dbReference>
<dbReference type="RefSeq" id="WP_200989976.1">
    <property type="nucleotide sequence ID" value="NZ_CP063311.1"/>
</dbReference>
<feature type="region of interest" description="Disordered" evidence="5">
    <location>
        <begin position="264"/>
        <end position="288"/>
    </location>
</feature>
<evidence type="ECO:0000313" key="8">
    <source>
        <dbReference type="Proteomes" id="UP000593846"/>
    </source>
</evidence>
<dbReference type="GO" id="GO:0005524">
    <property type="term" value="F:ATP binding"/>
    <property type="evidence" value="ECO:0007669"/>
    <property type="project" value="InterPro"/>
</dbReference>
<evidence type="ECO:0000256" key="6">
    <source>
        <dbReference type="SAM" id="Phobius"/>
    </source>
</evidence>
<keyword evidence="2 6" id="KW-0812">Transmembrane</keyword>
<name>A0A7S6RGG2_9CYAN</name>
<dbReference type="NCBIfam" id="NF033634">
    <property type="entry name" value="SLATT_1"/>
    <property type="match status" value="1"/>
</dbReference>
<dbReference type="Pfam" id="PF14015">
    <property type="entry name" value="DUF4231"/>
    <property type="match status" value="1"/>
</dbReference>
<dbReference type="GO" id="GO:0005886">
    <property type="term" value="C:plasma membrane"/>
    <property type="evidence" value="ECO:0007669"/>
    <property type="project" value="UniProtKB-SubCell"/>
</dbReference>
<evidence type="ECO:0000256" key="5">
    <source>
        <dbReference type="SAM" id="MobiDB-lite"/>
    </source>
</evidence>
<feature type="transmembrane region" description="Helical" evidence="6">
    <location>
        <begin position="37"/>
        <end position="56"/>
    </location>
</feature>
<accession>A0A7S6RGG2</accession>
<keyword evidence="3 6" id="KW-1133">Transmembrane helix</keyword>
<protein>
    <submittedName>
        <fullName evidence="7">DUF4231 domain-containing protein</fullName>
    </submittedName>
</protein>
<dbReference type="Proteomes" id="UP000593846">
    <property type="component" value="Chromosome"/>
</dbReference>
<proteinExistence type="predicted"/>
<gene>
    <name evidence="7" type="ORF">IM676_09640</name>
</gene>
<dbReference type="EMBL" id="CP063311">
    <property type="protein sequence ID" value="QOV24456.1"/>
    <property type="molecule type" value="Genomic_DNA"/>
</dbReference>
<keyword evidence="4 6" id="KW-0472">Membrane</keyword>
<feature type="transmembrane region" description="Helical" evidence="6">
    <location>
        <begin position="145"/>
        <end position="166"/>
    </location>
</feature>
<evidence type="ECO:0000313" key="7">
    <source>
        <dbReference type="EMBL" id="QOV24456.1"/>
    </source>
</evidence>
<feature type="transmembrane region" description="Helical" evidence="6">
    <location>
        <begin position="178"/>
        <end position="199"/>
    </location>
</feature>
<evidence type="ECO:0000256" key="4">
    <source>
        <dbReference type="ARBA" id="ARBA00023136"/>
    </source>
</evidence>
<reference evidence="8" key="1">
    <citation type="submission" date="2020-10" db="EMBL/GenBank/DDBJ databases">
        <title>Genome-based taxonomic classification of the species Anabaenopsis elenkinii.</title>
        <authorList>
            <person name="Delbaje E."/>
            <person name="Andreote A.P.D."/>
            <person name="Pellegrinetti T.A."/>
            <person name="Cruz R.B."/>
            <person name="Branco L.H.Z."/>
            <person name="Fiore M.F."/>
        </authorList>
    </citation>
    <scope>NUCLEOTIDE SEQUENCE [LARGE SCALE GENOMIC DNA]</scope>
    <source>
        <strain evidence="8">CCIBt3563</strain>
    </source>
</reference>
<keyword evidence="8" id="KW-1185">Reference proteome</keyword>
<evidence type="ECO:0000256" key="3">
    <source>
        <dbReference type="ARBA" id="ARBA00022989"/>
    </source>
</evidence>
<dbReference type="InterPro" id="IPR025325">
    <property type="entry name" value="DUF4231"/>
</dbReference>
<dbReference type="AlphaFoldDB" id="A0A7S6RGG2"/>
<evidence type="ECO:0000256" key="2">
    <source>
        <dbReference type="ARBA" id="ARBA00022692"/>
    </source>
</evidence>
<comment type="subcellular location">
    <subcellularLocation>
        <location evidence="1">Cell membrane</location>
        <topology evidence="1">Multi-pass membrane protein</topology>
    </subcellularLocation>
</comment>